<keyword evidence="6" id="KW-0131">Cell cycle</keyword>
<protein>
    <submittedName>
        <fullName evidence="9">DivIVA domain-containing protein</fullName>
    </submittedName>
</protein>
<proteinExistence type="inferred from homology"/>
<evidence type="ECO:0000313" key="10">
    <source>
        <dbReference type="Proteomes" id="UP000295500"/>
    </source>
</evidence>
<dbReference type="PANTHER" id="PTHR35794:SF2">
    <property type="entry name" value="CELL DIVISION PROTEIN DIVIVA"/>
    <property type="match status" value="1"/>
</dbReference>
<evidence type="ECO:0000256" key="8">
    <source>
        <dbReference type="SAM" id="MobiDB-lite"/>
    </source>
</evidence>
<keyword evidence="10" id="KW-1185">Reference proteome</keyword>
<dbReference type="GO" id="GO:0005737">
    <property type="term" value="C:cytoplasm"/>
    <property type="evidence" value="ECO:0007669"/>
    <property type="project" value="UniProtKB-SubCell"/>
</dbReference>
<dbReference type="Gene3D" id="6.10.250.660">
    <property type="match status" value="1"/>
</dbReference>
<evidence type="ECO:0000256" key="3">
    <source>
        <dbReference type="ARBA" id="ARBA00022490"/>
    </source>
</evidence>
<dbReference type="AlphaFoldDB" id="A0A4R6Q0C0"/>
<dbReference type="Proteomes" id="UP000295500">
    <property type="component" value="Unassembled WGS sequence"/>
</dbReference>
<dbReference type="Gene3D" id="1.20.5.2950">
    <property type="match status" value="1"/>
</dbReference>
<dbReference type="PANTHER" id="PTHR35794">
    <property type="entry name" value="CELL DIVISION PROTEIN DIVIVA"/>
    <property type="match status" value="1"/>
</dbReference>
<dbReference type="OrthoDB" id="9815492at2"/>
<dbReference type="Pfam" id="PF05103">
    <property type="entry name" value="DivIVA"/>
    <property type="match status" value="1"/>
</dbReference>
<evidence type="ECO:0000313" key="9">
    <source>
        <dbReference type="EMBL" id="TDP54614.1"/>
    </source>
</evidence>
<sequence length="243" mass="27499">MITPQEIETKAFASSVRGYKKEEVDVFLDEIMMDYQELINENGKLRRKVEELNGQIADNKKSEASVMKTLEEAKSLMSDISASAEKRAEVIIKDAQLEAKKITREARESVSVLTEESEQMKKNIGTFKDNYRKMLTGELDRLDGTSDSFFEDLRDDFFPASMTDGSDLKVAHKEKQEDERKTSELSFSDLGIEEDVNTQPPDGATLTEKVFDELNGSDFDDKAKTMVINDAQGLLSKKTRIIK</sequence>
<evidence type="ECO:0000256" key="1">
    <source>
        <dbReference type="ARBA" id="ARBA00004496"/>
    </source>
</evidence>
<name>A0A4R6Q0C0_9FIRM</name>
<evidence type="ECO:0000256" key="4">
    <source>
        <dbReference type="ARBA" id="ARBA00022618"/>
    </source>
</evidence>
<dbReference type="NCBIfam" id="TIGR03544">
    <property type="entry name" value="DivI1A_domain"/>
    <property type="match status" value="1"/>
</dbReference>
<comment type="similarity">
    <text evidence="2">Belongs to the DivIVA family.</text>
</comment>
<evidence type="ECO:0000256" key="6">
    <source>
        <dbReference type="ARBA" id="ARBA00023306"/>
    </source>
</evidence>
<evidence type="ECO:0000256" key="5">
    <source>
        <dbReference type="ARBA" id="ARBA00023054"/>
    </source>
</evidence>
<gene>
    <name evidence="9" type="ORF">EV211_12022</name>
</gene>
<accession>A0A4R6Q0C0</accession>
<dbReference type="InterPro" id="IPR007793">
    <property type="entry name" value="DivIVA_fam"/>
</dbReference>
<feature type="coiled-coil region" evidence="7">
    <location>
        <begin position="28"/>
        <end position="55"/>
    </location>
</feature>
<evidence type="ECO:0000256" key="2">
    <source>
        <dbReference type="ARBA" id="ARBA00009008"/>
    </source>
</evidence>
<dbReference type="InterPro" id="IPR019933">
    <property type="entry name" value="DivIVA_domain"/>
</dbReference>
<reference evidence="9 10" key="1">
    <citation type="submission" date="2019-03" db="EMBL/GenBank/DDBJ databases">
        <title>Genomic Encyclopedia of Type Strains, Phase IV (KMG-IV): sequencing the most valuable type-strain genomes for metagenomic binning, comparative biology and taxonomic classification.</title>
        <authorList>
            <person name="Goeker M."/>
        </authorList>
    </citation>
    <scope>NUCLEOTIDE SEQUENCE [LARGE SCALE GENOMIC DNA]</scope>
    <source>
        <strain evidence="9 10">DSM 28287</strain>
    </source>
</reference>
<keyword evidence="3" id="KW-0963">Cytoplasm</keyword>
<comment type="caution">
    <text evidence="9">The sequence shown here is derived from an EMBL/GenBank/DDBJ whole genome shotgun (WGS) entry which is preliminary data.</text>
</comment>
<keyword evidence="5 7" id="KW-0175">Coiled coil</keyword>
<keyword evidence="4" id="KW-0132">Cell division</keyword>
<feature type="region of interest" description="Disordered" evidence="8">
    <location>
        <begin position="170"/>
        <end position="204"/>
    </location>
</feature>
<feature type="compositionally biased region" description="Basic and acidic residues" evidence="8">
    <location>
        <begin position="170"/>
        <end position="183"/>
    </location>
</feature>
<organism evidence="9 10">
    <name type="scientific">Aminicella lysinilytica</name>
    <dbReference type="NCBI Taxonomy" id="433323"/>
    <lineage>
        <taxon>Bacteria</taxon>
        <taxon>Bacillati</taxon>
        <taxon>Bacillota</taxon>
        <taxon>Clostridia</taxon>
        <taxon>Peptostreptococcales</taxon>
        <taxon>Anaerovoracaceae</taxon>
        <taxon>Aminicella</taxon>
    </lineage>
</organism>
<evidence type="ECO:0000256" key="7">
    <source>
        <dbReference type="SAM" id="Coils"/>
    </source>
</evidence>
<dbReference type="EMBL" id="SNXO01000020">
    <property type="protein sequence ID" value="TDP54614.1"/>
    <property type="molecule type" value="Genomic_DNA"/>
</dbReference>
<dbReference type="GO" id="GO:0051301">
    <property type="term" value="P:cell division"/>
    <property type="evidence" value="ECO:0007669"/>
    <property type="project" value="UniProtKB-KW"/>
</dbReference>
<dbReference type="RefSeq" id="WP_133528589.1">
    <property type="nucleotide sequence ID" value="NZ_CALCQM010000036.1"/>
</dbReference>
<comment type="subcellular location">
    <subcellularLocation>
        <location evidence="1">Cytoplasm</location>
    </subcellularLocation>
</comment>